<sequence length="74" mass="8346">MIRITSIEPQYSIGKDNEPQIKDFLVSFELRKKLASNGGFLAFSGTFATELTKTMTKDMNSLKGKILYNLKNIV</sequence>
<protein>
    <submittedName>
        <fullName evidence="1">Uncharacterized protein</fullName>
    </submittedName>
</protein>
<comment type="caution">
    <text evidence="1">The sequence shown here is derived from an EMBL/GenBank/DDBJ whole genome shotgun (WGS) entry which is preliminary data.</text>
</comment>
<name>X1KNG1_9ZZZZ</name>
<gene>
    <name evidence="1" type="ORF">S03H2_68444</name>
</gene>
<dbReference type="AlphaFoldDB" id="X1KNG1"/>
<accession>X1KNG1</accession>
<evidence type="ECO:0000313" key="1">
    <source>
        <dbReference type="EMBL" id="GAH83548.1"/>
    </source>
</evidence>
<reference evidence="1" key="1">
    <citation type="journal article" date="2014" name="Front. Microbiol.">
        <title>High frequency of phylogenetically diverse reductive dehalogenase-homologous genes in deep subseafloor sedimentary metagenomes.</title>
        <authorList>
            <person name="Kawai M."/>
            <person name="Futagami T."/>
            <person name="Toyoda A."/>
            <person name="Takaki Y."/>
            <person name="Nishi S."/>
            <person name="Hori S."/>
            <person name="Arai W."/>
            <person name="Tsubouchi T."/>
            <person name="Morono Y."/>
            <person name="Uchiyama I."/>
            <person name="Ito T."/>
            <person name="Fujiyama A."/>
            <person name="Inagaki F."/>
            <person name="Takami H."/>
        </authorList>
    </citation>
    <scope>NUCLEOTIDE SEQUENCE</scope>
    <source>
        <strain evidence="1">Expedition CK06-06</strain>
    </source>
</reference>
<proteinExistence type="predicted"/>
<organism evidence="1">
    <name type="scientific">marine sediment metagenome</name>
    <dbReference type="NCBI Taxonomy" id="412755"/>
    <lineage>
        <taxon>unclassified sequences</taxon>
        <taxon>metagenomes</taxon>
        <taxon>ecological metagenomes</taxon>
    </lineage>
</organism>
<dbReference type="EMBL" id="BARU01045002">
    <property type="protein sequence ID" value="GAH83548.1"/>
    <property type="molecule type" value="Genomic_DNA"/>
</dbReference>